<evidence type="ECO:0000313" key="3">
    <source>
        <dbReference type="Proteomes" id="UP000295632"/>
    </source>
</evidence>
<dbReference type="Proteomes" id="UP000295632">
    <property type="component" value="Unassembled WGS sequence"/>
</dbReference>
<gene>
    <name evidence="2" type="ORF">EV213_112111</name>
</gene>
<dbReference type="InterPro" id="IPR002035">
    <property type="entry name" value="VWF_A"/>
</dbReference>
<comment type="caution">
    <text evidence="2">The sequence shown here is derived from an EMBL/GenBank/DDBJ whole genome shotgun (WGS) entry which is preliminary data.</text>
</comment>
<sequence length="234" mass="26236">MTSSHTMMTSIDDALETFEPSGWTPLAKAIQDATKDLSAFHGESNTNILFIVSDGKGMCGGNPVKAAKEIRDSNIQPIVNVIGFDVDKEGEAQLNEIAKAANGTFALVQHEEALEEQFEKAREIAEKWAGWKSESIQYIRDAKSKATVLLRAYGSETVDKNRRFRSNVKFALSYLSEKNDMDFGLSADLSGMRRDWSSRAGDIEDNVTSSFYDQRDRIFDQMREKIESKAEQNE</sequence>
<dbReference type="EMBL" id="SNYJ01000012">
    <property type="protein sequence ID" value="TDQ37751.1"/>
    <property type="molecule type" value="Genomic_DNA"/>
</dbReference>
<dbReference type="Pfam" id="PF00092">
    <property type="entry name" value="VWA"/>
    <property type="match status" value="1"/>
</dbReference>
<dbReference type="SUPFAM" id="SSF53300">
    <property type="entry name" value="vWA-like"/>
    <property type="match status" value="1"/>
</dbReference>
<evidence type="ECO:0000313" key="2">
    <source>
        <dbReference type="EMBL" id="TDQ37751.1"/>
    </source>
</evidence>
<dbReference type="Gene3D" id="3.40.50.410">
    <property type="entry name" value="von Willebrand factor, type A domain"/>
    <property type="match status" value="1"/>
</dbReference>
<proteinExistence type="predicted"/>
<evidence type="ECO:0000259" key="1">
    <source>
        <dbReference type="PROSITE" id="PS50234"/>
    </source>
</evidence>
<protein>
    <submittedName>
        <fullName evidence="2">von Willebrand factor type A domain-containing protein</fullName>
    </submittedName>
</protein>
<dbReference type="OrthoDB" id="9783818at2"/>
<dbReference type="InterPro" id="IPR036465">
    <property type="entry name" value="vWFA_dom_sf"/>
</dbReference>
<dbReference type="AlphaFoldDB" id="A0A4R6TWC0"/>
<accession>A0A4R6TWC0</accession>
<keyword evidence="3" id="KW-1185">Reference proteome</keyword>
<feature type="domain" description="VWFA" evidence="1">
    <location>
        <begin position="1"/>
        <end position="121"/>
    </location>
</feature>
<name>A0A4R6TWC0_9BACI</name>
<dbReference type="PROSITE" id="PS50234">
    <property type="entry name" value="VWFA"/>
    <property type="match status" value="1"/>
</dbReference>
<reference evidence="2 3" key="1">
    <citation type="submission" date="2019-03" db="EMBL/GenBank/DDBJ databases">
        <title>Genomic Encyclopedia of Type Strains, Phase IV (KMG-IV): sequencing the most valuable type-strain genomes for metagenomic binning, comparative biology and taxonomic classification.</title>
        <authorList>
            <person name="Goeker M."/>
        </authorList>
    </citation>
    <scope>NUCLEOTIDE SEQUENCE [LARGE SCALE GENOMIC DNA]</scope>
    <source>
        <strain evidence="2 3">DSM 28697</strain>
    </source>
</reference>
<organism evidence="2 3">
    <name type="scientific">Aureibacillus halotolerans</name>
    <dbReference type="NCBI Taxonomy" id="1508390"/>
    <lineage>
        <taxon>Bacteria</taxon>
        <taxon>Bacillati</taxon>
        <taxon>Bacillota</taxon>
        <taxon>Bacilli</taxon>
        <taxon>Bacillales</taxon>
        <taxon>Bacillaceae</taxon>
        <taxon>Aureibacillus</taxon>
    </lineage>
</organism>
<dbReference type="RefSeq" id="WP_133581210.1">
    <property type="nucleotide sequence ID" value="NZ_SNYJ01000012.1"/>
</dbReference>